<evidence type="ECO:0000313" key="1">
    <source>
        <dbReference type="EMBL" id="KUK88047.1"/>
    </source>
</evidence>
<reference evidence="2" key="1">
    <citation type="journal article" date="2015" name="MBio">
        <title>Genome-Resolved Metagenomic Analysis Reveals Roles for Candidate Phyla and Other Microbial Community Members in Biogeochemical Transformations in Oil Reservoirs.</title>
        <authorList>
            <person name="Hu P."/>
            <person name="Tom L."/>
            <person name="Singh A."/>
            <person name="Thomas B.C."/>
            <person name="Baker B.J."/>
            <person name="Piceno Y.M."/>
            <person name="Andersen G.L."/>
            <person name="Banfield J.F."/>
        </authorList>
    </citation>
    <scope>NUCLEOTIDE SEQUENCE [LARGE SCALE GENOMIC DNA]</scope>
</reference>
<comment type="caution">
    <text evidence="1">The sequence shown here is derived from an EMBL/GenBank/DDBJ whole genome shotgun (WGS) entry which is preliminary data.</text>
</comment>
<dbReference type="Proteomes" id="UP000053467">
    <property type="component" value="Unassembled WGS sequence"/>
</dbReference>
<dbReference type="AlphaFoldDB" id="A0A117M749"/>
<sequence>MRYLQLLFFTFFLTLNLFPEKITYTIFKDDKIVGYSNFEIKNFVILERTLFLDGFTKEYILSRTDVKRNHFKSYRYYADMNLPDFIEFKDGILVKKIGQKIFKYKIKPYPLFGIENILTTSYLGGILGDSIFNFDRNEILKVKKDGGKFSLSFGDYSIFKSKGIVDSVFYLDYRYVKSQNYFEIKNPYYLDVTSFFQPKDFFKKKNRKNIDLKYTKLHLSYNEPKREVLLIAPFTLTSDMYGNISNLITPFTQIQISENIDIPTIIFEFKTKEVDPNMVMEGIQEIYEFLKKRYEKVHLLTFNHIFLFCDIEKFDKVLLINPPIEDMNLWSEDFYKKLSVGNRYLFKNYEKFLKFEVIDTTIKEENIKNFYVKKENLIFIFSKDILSKREMERVSKLNGKIYFIKNVDRRLNSYYKYDLWSYDKNIFIDQKVLNFIDHLLNTKKE</sequence>
<protein>
    <submittedName>
        <fullName evidence="1">Uncharacterized protein</fullName>
    </submittedName>
</protein>
<name>A0A117M749_UNCT6</name>
<accession>A0A117M749</accession>
<gene>
    <name evidence="1" type="ORF">XE03_0053</name>
</gene>
<evidence type="ECO:0000313" key="2">
    <source>
        <dbReference type="Proteomes" id="UP000053467"/>
    </source>
</evidence>
<dbReference type="EMBL" id="LGGX01000001">
    <property type="protein sequence ID" value="KUK88047.1"/>
    <property type="molecule type" value="Genomic_DNA"/>
</dbReference>
<organism evidence="1 2">
    <name type="scientific">candidate division TA06 bacterium 34_109</name>
    <dbReference type="NCBI Taxonomy" id="1635277"/>
    <lineage>
        <taxon>Bacteria</taxon>
        <taxon>Bacteria division TA06</taxon>
    </lineage>
</organism>
<proteinExistence type="predicted"/>